<reference evidence="3 4" key="1">
    <citation type="submission" date="2020-08" db="EMBL/GenBank/DDBJ databases">
        <title>Genomic Encyclopedia of Type Strains, Phase III (KMG-III): the genomes of soil and plant-associated and newly described type strains.</title>
        <authorList>
            <person name="Whitman W."/>
        </authorList>
    </citation>
    <scope>NUCLEOTIDE SEQUENCE [LARGE SCALE GENOMIC DNA]</scope>
    <source>
        <strain evidence="3 4">CECT 8640</strain>
    </source>
</reference>
<dbReference type="Proteomes" id="UP000547510">
    <property type="component" value="Unassembled WGS sequence"/>
</dbReference>
<feature type="signal peptide" evidence="2">
    <location>
        <begin position="1"/>
        <end position="28"/>
    </location>
</feature>
<sequence>MRRLGLLRRAQVLTAAVLLTAIPATAGAQPSEEPFTVSFSLTPLEVVPGGKLVASTVASVCKGSGIGPLTSPGFTAPIEWGSRPTGSGDVGAEGEAYGETHAIDTPGTYTATVRCLTKPGVGEVRFTILERQPLRAFTLAPVEVRPGGEITARMPVTNDCTGRTITSSGFVAPIELQTGGGNLPELVGTAEAVATPGTYEATMPCRDGAHVVSFKVLGDPPNDEPPPRQPIKKPKGAPETGAGGTA</sequence>
<comment type="caution">
    <text evidence="3">The sequence shown here is derived from an EMBL/GenBank/DDBJ whole genome shotgun (WGS) entry which is preliminary data.</text>
</comment>
<feature type="chain" id="PRO_5032765540" description="Ig-like domain-containing protein" evidence="2">
    <location>
        <begin position="29"/>
        <end position="246"/>
    </location>
</feature>
<proteinExistence type="predicted"/>
<evidence type="ECO:0000256" key="2">
    <source>
        <dbReference type="SAM" id="SignalP"/>
    </source>
</evidence>
<evidence type="ECO:0008006" key="5">
    <source>
        <dbReference type="Google" id="ProtNLM"/>
    </source>
</evidence>
<gene>
    <name evidence="3" type="ORF">FHS29_001657</name>
</gene>
<keyword evidence="2" id="KW-0732">Signal</keyword>
<keyword evidence="4" id="KW-1185">Reference proteome</keyword>
<evidence type="ECO:0000313" key="4">
    <source>
        <dbReference type="Proteomes" id="UP000547510"/>
    </source>
</evidence>
<name>A0A841CG04_9PSEU</name>
<accession>A0A841CG04</accession>
<evidence type="ECO:0000256" key="1">
    <source>
        <dbReference type="SAM" id="MobiDB-lite"/>
    </source>
</evidence>
<feature type="region of interest" description="Disordered" evidence="1">
    <location>
        <begin position="215"/>
        <end position="246"/>
    </location>
</feature>
<protein>
    <recommendedName>
        <fullName evidence="5">Ig-like domain-containing protein</fullName>
    </recommendedName>
</protein>
<dbReference type="AlphaFoldDB" id="A0A841CG04"/>
<organism evidence="3 4">
    <name type="scientific">Saccharothrix tamanrassetensis</name>
    <dbReference type="NCBI Taxonomy" id="1051531"/>
    <lineage>
        <taxon>Bacteria</taxon>
        <taxon>Bacillati</taxon>
        <taxon>Actinomycetota</taxon>
        <taxon>Actinomycetes</taxon>
        <taxon>Pseudonocardiales</taxon>
        <taxon>Pseudonocardiaceae</taxon>
        <taxon>Saccharothrix</taxon>
    </lineage>
</organism>
<dbReference type="RefSeq" id="WP_184689709.1">
    <property type="nucleotide sequence ID" value="NZ_JACHJN010000002.1"/>
</dbReference>
<dbReference type="EMBL" id="JACHJN010000002">
    <property type="protein sequence ID" value="MBB5955087.1"/>
    <property type="molecule type" value="Genomic_DNA"/>
</dbReference>
<evidence type="ECO:0000313" key="3">
    <source>
        <dbReference type="EMBL" id="MBB5955087.1"/>
    </source>
</evidence>